<dbReference type="AlphaFoldDB" id="A0A6G1IKI1"/>
<gene>
    <name evidence="2" type="ORF">K458DRAFT_435592</name>
</gene>
<sequence>MLLQTYLKKHLEGPLKPPFQYIHLLSSTNCQTSAYDPPVSHASRRLLCAKHTLPKSLSLLKPRHPALTRTAPSVYRPNKSLYINPQSPRTIQQYNTPSQPTPQQQCQPLTILHRHVHLRMPRFPHHRHHRKPNHRKYHDHNLPSLLPLSRGPPYRGLPDASS</sequence>
<reference evidence="2" key="1">
    <citation type="journal article" date="2020" name="Stud. Mycol.">
        <title>101 Dothideomycetes genomes: a test case for predicting lifestyles and emergence of pathogens.</title>
        <authorList>
            <person name="Haridas S."/>
            <person name="Albert R."/>
            <person name="Binder M."/>
            <person name="Bloem J."/>
            <person name="Labutti K."/>
            <person name="Salamov A."/>
            <person name="Andreopoulos B."/>
            <person name="Baker S."/>
            <person name="Barry K."/>
            <person name="Bills G."/>
            <person name="Bluhm B."/>
            <person name="Cannon C."/>
            <person name="Castanera R."/>
            <person name="Culley D."/>
            <person name="Daum C."/>
            <person name="Ezra D."/>
            <person name="Gonzalez J."/>
            <person name="Henrissat B."/>
            <person name="Kuo A."/>
            <person name="Liang C."/>
            <person name="Lipzen A."/>
            <person name="Lutzoni F."/>
            <person name="Magnuson J."/>
            <person name="Mondo S."/>
            <person name="Nolan M."/>
            <person name="Ohm R."/>
            <person name="Pangilinan J."/>
            <person name="Park H.-J."/>
            <person name="Ramirez L."/>
            <person name="Alfaro M."/>
            <person name="Sun H."/>
            <person name="Tritt A."/>
            <person name="Yoshinaga Y."/>
            <person name="Zwiers L.-H."/>
            <person name="Turgeon B."/>
            <person name="Goodwin S."/>
            <person name="Spatafora J."/>
            <person name="Crous P."/>
            <person name="Grigoriev I."/>
        </authorList>
    </citation>
    <scope>NUCLEOTIDE SEQUENCE</scope>
    <source>
        <strain evidence="2">CBS 122367</strain>
    </source>
</reference>
<evidence type="ECO:0000256" key="1">
    <source>
        <dbReference type="SAM" id="MobiDB-lite"/>
    </source>
</evidence>
<feature type="compositionally biased region" description="Basic residues" evidence="1">
    <location>
        <begin position="123"/>
        <end position="138"/>
    </location>
</feature>
<accession>A0A6G1IKI1</accession>
<keyword evidence="3" id="KW-1185">Reference proteome</keyword>
<dbReference type="EMBL" id="MU005609">
    <property type="protein sequence ID" value="KAF2678754.1"/>
    <property type="molecule type" value="Genomic_DNA"/>
</dbReference>
<evidence type="ECO:0000313" key="3">
    <source>
        <dbReference type="Proteomes" id="UP000799291"/>
    </source>
</evidence>
<feature type="compositionally biased region" description="Low complexity" evidence="1">
    <location>
        <begin position="142"/>
        <end position="162"/>
    </location>
</feature>
<dbReference type="Proteomes" id="UP000799291">
    <property type="component" value="Unassembled WGS sequence"/>
</dbReference>
<name>A0A6G1IKI1_9PLEO</name>
<protein>
    <submittedName>
        <fullName evidence="2">Uncharacterized protein</fullName>
    </submittedName>
</protein>
<organism evidence="2 3">
    <name type="scientific">Lentithecium fluviatile CBS 122367</name>
    <dbReference type="NCBI Taxonomy" id="1168545"/>
    <lineage>
        <taxon>Eukaryota</taxon>
        <taxon>Fungi</taxon>
        <taxon>Dikarya</taxon>
        <taxon>Ascomycota</taxon>
        <taxon>Pezizomycotina</taxon>
        <taxon>Dothideomycetes</taxon>
        <taxon>Pleosporomycetidae</taxon>
        <taxon>Pleosporales</taxon>
        <taxon>Massarineae</taxon>
        <taxon>Lentitheciaceae</taxon>
        <taxon>Lentithecium</taxon>
    </lineage>
</organism>
<evidence type="ECO:0000313" key="2">
    <source>
        <dbReference type="EMBL" id="KAF2678754.1"/>
    </source>
</evidence>
<feature type="region of interest" description="Disordered" evidence="1">
    <location>
        <begin position="123"/>
        <end position="162"/>
    </location>
</feature>
<proteinExistence type="predicted"/>